<gene>
    <name evidence="5" type="ORF">GCM10022229_24640</name>
</gene>
<dbReference type="RefSeq" id="WP_344760299.1">
    <property type="nucleotide sequence ID" value="NZ_BAAAZU010000026.1"/>
</dbReference>
<keyword evidence="3" id="KW-0732">Signal</keyword>
<accession>A0ABP7MU75</accession>
<evidence type="ECO:0000313" key="5">
    <source>
        <dbReference type="EMBL" id="GAA3930051.1"/>
    </source>
</evidence>
<reference evidence="6" key="1">
    <citation type="journal article" date="2019" name="Int. J. Syst. Evol. Microbiol.">
        <title>The Global Catalogue of Microorganisms (GCM) 10K type strain sequencing project: providing services to taxonomists for standard genome sequencing and annotation.</title>
        <authorList>
            <consortium name="The Broad Institute Genomics Platform"/>
            <consortium name="The Broad Institute Genome Sequencing Center for Infectious Disease"/>
            <person name="Wu L."/>
            <person name="Ma J."/>
        </authorList>
    </citation>
    <scope>NUCLEOTIDE SEQUENCE [LARGE SCALE GENOMIC DNA]</scope>
    <source>
        <strain evidence="6">JCM 16916</strain>
    </source>
</reference>
<keyword evidence="6" id="KW-1185">Reference proteome</keyword>
<feature type="signal peptide" evidence="3">
    <location>
        <begin position="1"/>
        <end position="22"/>
    </location>
</feature>
<evidence type="ECO:0000313" key="6">
    <source>
        <dbReference type="Proteomes" id="UP001501727"/>
    </source>
</evidence>
<name>A0ABP7MU75_9GAMM</name>
<evidence type="ECO:0000259" key="4">
    <source>
        <dbReference type="Pfam" id="PF14870"/>
    </source>
</evidence>
<protein>
    <submittedName>
        <fullName evidence="5">Oxidoreductase</fullName>
    </submittedName>
</protein>
<dbReference type="Gene3D" id="2.130.10.10">
    <property type="entry name" value="YVTN repeat-like/Quinoprotein amine dehydrogenase"/>
    <property type="match status" value="1"/>
</dbReference>
<dbReference type="SUPFAM" id="SSF110296">
    <property type="entry name" value="Oligoxyloglucan reducing end-specific cellobiohydrolase"/>
    <property type="match status" value="1"/>
</dbReference>
<evidence type="ECO:0000256" key="2">
    <source>
        <dbReference type="ARBA" id="ARBA00023276"/>
    </source>
</evidence>
<dbReference type="InterPro" id="IPR028203">
    <property type="entry name" value="PSII_CF48-like_dom"/>
</dbReference>
<evidence type="ECO:0000256" key="3">
    <source>
        <dbReference type="SAM" id="SignalP"/>
    </source>
</evidence>
<dbReference type="InterPro" id="IPR015943">
    <property type="entry name" value="WD40/YVTN_repeat-like_dom_sf"/>
</dbReference>
<dbReference type="EMBL" id="BAAAZU010000026">
    <property type="protein sequence ID" value="GAA3930051.1"/>
    <property type="molecule type" value="Genomic_DNA"/>
</dbReference>
<comment type="caution">
    <text evidence="5">The sequence shown here is derived from an EMBL/GenBank/DDBJ whole genome shotgun (WGS) entry which is preliminary data.</text>
</comment>
<dbReference type="PANTHER" id="PTHR47199:SF2">
    <property type="entry name" value="PHOTOSYSTEM II STABILITY_ASSEMBLY FACTOR HCF136, CHLOROPLASTIC"/>
    <property type="match status" value="1"/>
</dbReference>
<sequence length="337" mass="34760">MPANRILAAVAPLLFAAAGAHAEVHVVPQHSGVDVRLRGISAVDAETAWASGRDGTVLRTRDGGRSWERIVVPGAESLDFRDVEAFDGVTAVLLAIGPGEASRVYRTDDGGKSWQLVLQNHDPRGFFDCMAFDGQRGWLLGDPVDGQFQVFASANGGRDWTPADGPAAVEGEAAFAASGTCIARAGTALAVATGGTQSRIHIRNDSDGRWISVHNGLDAGAESKGGFSVAPLAGDFVVVGGDFLAEDVPAESLGFEYSQVTGVSGSPWAPTPGYRSGVACTDEATTCIAVGPTGVDAWDGTGWVSVSTTGYDAIDLAGSIGWTSGDKGRIARIEIGD</sequence>
<dbReference type="Proteomes" id="UP001501727">
    <property type="component" value="Unassembled WGS sequence"/>
</dbReference>
<organism evidence="5 6">
    <name type="scientific">Luteimonas lutimaris</name>
    <dbReference type="NCBI Taxonomy" id="698645"/>
    <lineage>
        <taxon>Bacteria</taxon>
        <taxon>Pseudomonadati</taxon>
        <taxon>Pseudomonadota</taxon>
        <taxon>Gammaproteobacteria</taxon>
        <taxon>Lysobacterales</taxon>
        <taxon>Lysobacteraceae</taxon>
        <taxon>Luteimonas</taxon>
    </lineage>
</organism>
<feature type="chain" id="PRO_5047083786" evidence="3">
    <location>
        <begin position="23"/>
        <end position="337"/>
    </location>
</feature>
<dbReference type="Pfam" id="PF14870">
    <property type="entry name" value="PSII_BNR"/>
    <property type="match status" value="1"/>
</dbReference>
<proteinExistence type="predicted"/>
<keyword evidence="2" id="KW-0604">Photosystem II</keyword>
<dbReference type="PANTHER" id="PTHR47199">
    <property type="entry name" value="PHOTOSYSTEM II STABILITY/ASSEMBLY FACTOR HCF136, CHLOROPLASTIC"/>
    <property type="match status" value="1"/>
</dbReference>
<keyword evidence="1" id="KW-0602">Photosynthesis</keyword>
<feature type="domain" description="Photosynthesis system II assembly factor Ycf48/Hcf136-like" evidence="4">
    <location>
        <begin position="19"/>
        <end position="118"/>
    </location>
</feature>
<evidence type="ECO:0000256" key="1">
    <source>
        <dbReference type="ARBA" id="ARBA00022531"/>
    </source>
</evidence>